<dbReference type="InterPro" id="IPR055404">
    <property type="entry name" value="ARM_KNTC1_2nd"/>
</dbReference>
<reference evidence="6" key="2">
    <citation type="journal article" date="2023" name="BMC Genomics">
        <title>Pest status, molecular evolution, and epigenetic factors derived from the genome assembly of Frankliniella fusca, a thysanopteran phytovirus vector.</title>
        <authorList>
            <person name="Catto M.A."/>
            <person name="Labadie P.E."/>
            <person name="Jacobson A.L."/>
            <person name="Kennedy G.G."/>
            <person name="Srinivasan R."/>
            <person name="Hunt B.G."/>
        </authorList>
    </citation>
    <scope>NUCLEOTIDE SEQUENCE</scope>
    <source>
        <strain evidence="6">PL_HMW_Pooled</strain>
    </source>
</reference>
<comment type="caution">
    <text evidence="6">The sequence shown here is derived from an EMBL/GenBank/DDBJ whole genome shotgun (WGS) entry which is preliminary data.</text>
</comment>
<dbReference type="InterPro" id="IPR055402">
    <property type="entry name" value="KNTC1_N"/>
</dbReference>
<dbReference type="Pfam" id="PF24520">
    <property type="entry name" value="ARM_KNTC1_1st"/>
    <property type="match status" value="1"/>
</dbReference>
<evidence type="ECO:0000259" key="3">
    <source>
        <dbReference type="Pfam" id="PF24515"/>
    </source>
</evidence>
<dbReference type="InterPro" id="IPR055405">
    <property type="entry name" value="ARM_KNTC1_3rd"/>
</dbReference>
<proteinExistence type="predicted"/>
<dbReference type="GO" id="GO:0031267">
    <property type="term" value="F:small GTPase binding"/>
    <property type="evidence" value="ECO:0007669"/>
    <property type="project" value="TreeGrafter"/>
</dbReference>
<reference evidence="6" key="1">
    <citation type="submission" date="2021-07" db="EMBL/GenBank/DDBJ databases">
        <authorList>
            <person name="Catto M.A."/>
            <person name="Jacobson A."/>
            <person name="Kennedy G."/>
            <person name="Labadie P."/>
            <person name="Hunt B.G."/>
            <person name="Srinivasan R."/>
        </authorList>
    </citation>
    <scope>NUCLEOTIDE SEQUENCE</scope>
    <source>
        <strain evidence="6">PL_HMW_Pooled</strain>
        <tissue evidence="6">Head</tissue>
    </source>
</reference>
<dbReference type="InterPro" id="IPR019527">
    <property type="entry name" value="RZZ-complex_KNTC1/ROD_C"/>
</dbReference>
<dbReference type="InterPro" id="IPR055403">
    <property type="entry name" value="ARM_KNTC1_1st"/>
</dbReference>
<feature type="domain" description="KNTC1 N-terminal" evidence="2">
    <location>
        <begin position="18"/>
        <end position="371"/>
    </location>
</feature>
<dbReference type="Pfam" id="PF10493">
    <property type="entry name" value="Rod_C"/>
    <property type="match status" value="1"/>
</dbReference>
<gene>
    <name evidence="6" type="ORF">KUF71_011214</name>
</gene>
<feature type="domain" description="KNTC1 third ARM-repeats" evidence="3">
    <location>
        <begin position="1245"/>
        <end position="1454"/>
    </location>
</feature>
<dbReference type="Pfam" id="PF24506">
    <property type="entry name" value="KNTC1_N"/>
    <property type="match status" value="1"/>
</dbReference>
<sequence>MEWSIRNDYDPGDETIHFGTRAYAESDGCIYEITTAATFQNDNEITDIPTLKFGHISNGGLCVCVGKTITVFEDASSSSALFNMEFDSVIETFTDSADGNFLIVGLNNGFIHCLHIPSEGEPVYAKNLKTAPKNGQMFVKIIADVSLHDSVLVVCASGFVLNLINLPFSSLHTALSNGNKADVETLLSDTNVEGLCGVTSIAPIRSATTLKQMDELIILAVGNGIASLSTGLSSSNDTSDLKWFESQSRSTLLKVRATSDKRYGLFIALNASGQLVRVCPYTLLTHTMPIENCKSILDFQLIGSSTSEVSLIAVSPSSETDKSNLTLMCLPNFGEKFTLAVGEKSVLMCTPFELEDIPFLEFAIDKSAKTSRISLKSATQTVPKFRLERLLVRKKFQDAETLANNFGLDLTPVHMARAQNWLSLMEPWGRNYSDDDVNELLKSLLNELDKIADLDFVCNCCVSAVPPSHHAASSMLEYAQKRLEMFYLNNPEFETKVSEWSGNVCASMLRLETFNLLKTSWNVEEWLDFCRADLMRILQAFVKEGTLSEASIIWCRHKSSFRSFLGDDYTIQCLLKDIPTWVGIDKILEWLAQLLPSLLEVQPNGLSEIVTWILKKISDLEWSHPREWPKIGLDYADRTLKLVSSQNFASLFVGLEASPLRPLVVLRCGLSDLYSLRSKYYIFLTLEEYSQSPSDVAILLLDYIDVGAMSTFVTGFFNVYVLDNRLDGDNIISTYVMCVLQNSDGCWSWDEAPWELRIASLIPHITNYKIRLECINAALEAAPVPWSPVMSNLAEEGLKLKHPLTSLIREKQKQIVTNLILKKYDLKTHINKFNKKLLLKFIVKQNHPDMLDDIGELCHKSVDDYITVIIELFYSGLTVKALEVLQKLPNDMIVQICPRVICTLSTCWEFDNITVAQNKFEFISALAVCHNSARALNPPGLSHIEDLDNPKYLPLSLEEIRNRFHFKKDFGKSLSVEEMSNVIARQNILKDIITDLLIEVTENEKPRQRSIRLHYKSIHAARLLMIPTTVASLEIIEQALTLTDLELATYIAGTLDDLHCLASDVYLRFLKIPYKFLNQVLSNCGVGEIMHTIPDASSAVYHIASEVCCYCEPEQLDKAIQAFGWARVWNFVSGQKEMSSVCQKDPLLTWRFTPLYKDPGMAGFLNGSFLNDFLYATFNFCQNTDEGNAFLSSLSISSVKLQNEQQDVALTIILCLIQTIMERSCKQDCSADSSFGTLLLKSSEVLLSKVAGARQLDKYLCLSLLSLMGQPRALDYLLKMCRSTQIDFQRQKALSCLGSIVTKTWNTQDLHSYFKLISVQSTWGLRLSELGIPAKELLRGKSDPETVLQKLIGSKKVNASLLQALCSDYQLDFQEVLLQHLCAVLLSWDPDPIISINPDGTKDVIERNTQQQLLEQCWDIQKKIKNKNLLCNTLGSTWERVNFYHHEVFIVILEILERHGVANQTNKRLITTFLKKYRRVKQPDQAEEEFWTEVFPSSFGLPQMSEFRLPFNRRLIDTPLLVARHEINLSTYKSWLQISGALDIPRDKICTIAVHQTVTEEFSGYQNNLDWCGSYKNEALFQSIAACVAEMDDIVQAAATLYFFMNKIPAGELHLKQYLFSGLDQVAAANLCLQYSEIVYNKTKETEYKMKIEKKYYHLATLQTLHQFGLGQPCYLQLAQNPTELIHVLYQHPTILELCRGSASHSLDINAAVEEISNIHKICLKTIHMNLVTEWLQPDIVVDCNTSLEEDCLRGMNLPKYKKQEGSNFSDPYGADDNILRARYVMEYGDVQVWALFLISMVFKGECCIGMRFRAMQCLCMLTDDETLEELAGRSIGSIREKHRTLAYLRDLEILGLTYSEDGFDTCDKKELANLVLRTQTQSPRAVSFLVHLCVDYKISHMTLWNSIFKQLIDLAMMKELEQALSYTSEMYHLWTLPSYSNAWNLLLTSPFSNSNFSSEEERHSAMLNALALFPTCPILKYIDVVGAVEFCLANKKPEFSALLLPYVEKSLLPNFQEKILSLKKVNDLFSDLEKITSERCINISKVLGIFSSDN</sequence>
<feature type="domain" description="KNTC1 first ARM-repeats" evidence="5">
    <location>
        <begin position="389"/>
        <end position="633"/>
    </location>
</feature>
<feature type="domain" description="RZZ complex subunit KNTC1/ROD C-terminal" evidence="1">
    <location>
        <begin position="1501"/>
        <end position="2009"/>
    </location>
</feature>
<feature type="domain" description="KNTC1 second ARM-repeats" evidence="4">
    <location>
        <begin position="735"/>
        <end position="888"/>
    </location>
</feature>
<dbReference type="GO" id="GO:0005828">
    <property type="term" value="C:kinetochore microtubule"/>
    <property type="evidence" value="ECO:0007669"/>
    <property type="project" value="TreeGrafter"/>
</dbReference>
<dbReference type="GO" id="GO:0005737">
    <property type="term" value="C:cytoplasm"/>
    <property type="evidence" value="ECO:0007669"/>
    <property type="project" value="TreeGrafter"/>
</dbReference>
<dbReference type="Proteomes" id="UP001219518">
    <property type="component" value="Unassembled WGS sequence"/>
</dbReference>
<evidence type="ECO:0000259" key="1">
    <source>
        <dbReference type="Pfam" id="PF10493"/>
    </source>
</evidence>
<protein>
    <submittedName>
        <fullName evidence="6">Kinetochore-associated protein 1</fullName>
    </submittedName>
</protein>
<dbReference type="GO" id="GO:0007094">
    <property type="term" value="P:mitotic spindle assembly checkpoint signaling"/>
    <property type="evidence" value="ECO:0007669"/>
    <property type="project" value="TreeGrafter"/>
</dbReference>
<evidence type="ECO:0000259" key="2">
    <source>
        <dbReference type="Pfam" id="PF24506"/>
    </source>
</evidence>
<dbReference type="GO" id="GO:1903394">
    <property type="term" value="P:protein localization to kinetochore involved in kinetochore assembly"/>
    <property type="evidence" value="ECO:0007669"/>
    <property type="project" value="TreeGrafter"/>
</dbReference>
<name>A0AAE1LJI3_9NEOP</name>
<dbReference type="PANTHER" id="PTHR15688">
    <property type="entry name" value="KINETOCHORE-ASSOCIATED PROTEIN 1"/>
    <property type="match status" value="1"/>
</dbReference>
<evidence type="ECO:0000313" key="6">
    <source>
        <dbReference type="EMBL" id="KAK3922038.1"/>
    </source>
</evidence>
<dbReference type="EMBL" id="JAHWGI010001062">
    <property type="protein sequence ID" value="KAK3922038.1"/>
    <property type="molecule type" value="Genomic_DNA"/>
</dbReference>
<dbReference type="Pfam" id="PF24516">
    <property type="entry name" value="ARM_KNTC1_2nd"/>
    <property type="match status" value="1"/>
</dbReference>
<accession>A0AAE1LJI3</accession>
<organism evidence="6 7">
    <name type="scientific">Frankliniella fusca</name>
    <dbReference type="NCBI Taxonomy" id="407009"/>
    <lineage>
        <taxon>Eukaryota</taxon>
        <taxon>Metazoa</taxon>
        <taxon>Ecdysozoa</taxon>
        <taxon>Arthropoda</taxon>
        <taxon>Hexapoda</taxon>
        <taxon>Insecta</taxon>
        <taxon>Pterygota</taxon>
        <taxon>Neoptera</taxon>
        <taxon>Paraneoptera</taxon>
        <taxon>Thysanoptera</taxon>
        <taxon>Terebrantia</taxon>
        <taxon>Thripoidea</taxon>
        <taxon>Thripidae</taxon>
        <taxon>Frankliniella</taxon>
    </lineage>
</organism>
<dbReference type="GO" id="GO:0000070">
    <property type="term" value="P:mitotic sister chromatid segregation"/>
    <property type="evidence" value="ECO:0007669"/>
    <property type="project" value="TreeGrafter"/>
</dbReference>
<dbReference type="PANTHER" id="PTHR15688:SF1">
    <property type="entry name" value="KINETOCHORE-ASSOCIATED PROTEIN 1"/>
    <property type="match status" value="1"/>
</dbReference>
<dbReference type="Pfam" id="PF24515">
    <property type="entry name" value="ARM_KNTC1_3rd"/>
    <property type="match status" value="1"/>
</dbReference>
<dbReference type="InterPro" id="IPR052802">
    <property type="entry name" value="KNTC1"/>
</dbReference>
<keyword evidence="7" id="KW-1185">Reference proteome</keyword>
<evidence type="ECO:0000259" key="4">
    <source>
        <dbReference type="Pfam" id="PF24516"/>
    </source>
</evidence>
<dbReference type="GO" id="GO:1990423">
    <property type="term" value="C:RZZ complex"/>
    <property type="evidence" value="ECO:0007669"/>
    <property type="project" value="TreeGrafter"/>
</dbReference>
<evidence type="ECO:0000259" key="5">
    <source>
        <dbReference type="Pfam" id="PF24520"/>
    </source>
</evidence>
<evidence type="ECO:0000313" key="7">
    <source>
        <dbReference type="Proteomes" id="UP001219518"/>
    </source>
</evidence>